<evidence type="ECO:0000256" key="2">
    <source>
        <dbReference type="SAM" id="Phobius"/>
    </source>
</evidence>
<evidence type="ECO:0000256" key="1">
    <source>
        <dbReference type="SAM" id="MobiDB-lite"/>
    </source>
</evidence>
<name>E1JY52_SOLFR</name>
<evidence type="ECO:0000313" key="3">
    <source>
        <dbReference type="EMBL" id="EFL50790.1"/>
    </source>
</evidence>
<keyword evidence="2" id="KW-1133">Transmembrane helix</keyword>
<evidence type="ECO:0000313" key="4">
    <source>
        <dbReference type="Proteomes" id="UP000006250"/>
    </source>
</evidence>
<sequence>MGATCESIAEKIRSQSPVLAACLCDAQNAPLRKAGLEALGKALGVAGDLDKLVEPVSDAANVDKIKAAEEAFRHQLSRLAVVKEANACGPQSELDSINAQDFRSLKKINIYAKWTLSILIVAGFFGVLIAQYWYEPSGPLGTPQAKEQLALLIGALIAAFTSVVQYFFGSSVGSAEKMMLLQNKEPGASGAPQAGNPPAATPPASTPPETP</sequence>
<organism evidence="3 4">
    <name type="scientific">Solidesulfovibrio fructosivorans JJ]</name>
    <dbReference type="NCBI Taxonomy" id="596151"/>
    <lineage>
        <taxon>Bacteria</taxon>
        <taxon>Pseudomonadati</taxon>
        <taxon>Thermodesulfobacteriota</taxon>
        <taxon>Desulfovibrionia</taxon>
        <taxon>Desulfovibrionales</taxon>
        <taxon>Desulfovibrionaceae</taxon>
        <taxon>Solidesulfovibrio</taxon>
    </lineage>
</organism>
<comment type="caution">
    <text evidence="3">The sequence shown here is derived from an EMBL/GenBank/DDBJ whole genome shotgun (WGS) entry which is preliminary data.</text>
</comment>
<keyword evidence="2" id="KW-0812">Transmembrane</keyword>
<feature type="transmembrane region" description="Helical" evidence="2">
    <location>
        <begin position="114"/>
        <end position="134"/>
    </location>
</feature>
<gene>
    <name evidence="3" type="ORF">DesfrDRAFT_2551</name>
</gene>
<proteinExistence type="predicted"/>
<protein>
    <submittedName>
        <fullName evidence="3">Uncharacterized protein</fullName>
    </submittedName>
</protein>
<dbReference type="EMBL" id="AECZ01000016">
    <property type="protein sequence ID" value="EFL50790.1"/>
    <property type="molecule type" value="Genomic_DNA"/>
</dbReference>
<feature type="compositionally biased region" description="Pro residues" evidence="1">
    <location>
        <begin position="199"/>
        <end position="211"/>
    </location>
</feature>
<dbReference type="Proteomes" id="UP000006250">
    <property type="component" value="Unassembled WGS sequence"/>
</dbReference>
<feature type="transmembrane region" description="Helical" evidence="2">
    <location>
        <begin position="149"/>
        <end position="169"/>
    </location>
</feature>
<feature type="region of interest" description="Disordered" evidence="1">
    <location>
        <begin position="183"/>
        <end position="211"/>
    </location>
</feature>
<feature type="compositionally biased region" description="Low complexity" evidence="1">
    <location>
        <begin position="186"/>
        <end position="198"/>
    </location>
</feature>
<keyword evidence="2" id="KW-0472">Membrane</keyword>
<dbReference type="AlphaFoldDB" id="E1JY52"/>
<accession>E1JY52</accession>
<reference evidence="3 4" key="1">
    <citation type="submission" date="2010-08" db="EMBL/GenBank/DDBJ databases">
        <title>The draft genome of Desulfovibrio fructosovorans JJ.</title>
        <authorList>
            <consortium name="US DOE Joint Genome Institute (JGI-PGF)"/>
            <person name="Lucas S."/>
            <person name="Copeland A."/>
            <person name="Lapidus A."/>
            <person name="Cheng J.-F."/>
            <person name="Bruce D."/>
            <person name="Goodwin L."/>
            <person name="Pitluck S."/>
            <person name="Land M.L."/>
            <person name="Hauser L."/>
            <person name="Chang Y.-J."/>
            <person name="Jeffries C."/>
            <person name="Wall J.D."/>
            <person name="Stahl D.A."/>
            <person name="Arkin A.P."/>
            <person name="Dehal P."/>
            <person name="Stolyar S.M."/>
            <person name="Hazen T.C."/>
            <person name="Woyke T.J."/>
        </authorList>
    </citation>
    <scope>NUCLEOTIDE SEQUENCE [LARGE SCALE GENOMIC DNA]</scope>
    <source>
        <strain evidence="3 4">JJ</strain>
    </source>
</reference>
<dbReference type="RefSeq" id="WP_005994426.1">
    <property type="nucleotide sequence ID" value="NZ_AECZ01000016.1"/>
</dbReference>
<keyword evidence="4" id="KW-1185">Reference proteome</keyword>